<proteinExistence type="predicted"/>
<dbReference type="RefSeq" id="XP_025522688.1">
    <property type="nucleotide sequence ID" value="XM_025667071.1"/>
</dbReference>
<feature type="transmembrane region" description="Helical" evidence="1">
    <location>
        <begin position="191"/>
        <end position="213"/>
    </location>
</feature>
<dbReference type="AlphaFoldDB" id="A0A8T8WM62"/>
<keyword evidence="1" id="KW-1133">Transmembrane helix</keyword>
<dbReference type="EMBL" id="KZ824858">
    <property type="protein sequence ID" value="RAH76794.1"/>
    <property type="molecule type" value="Genomic_DNA"/>
</dbReference>
<evidence type="ECO:0000313" key="2">
    <source>
        <dbReference type="EMBL" id="RAH76794.1"/>
    </source>
</evidence>
<keyword evidence="3" id="KW-1185">Reference proteome</keyword>
<evidence type="ECO:0000256" key="1">
    <source>
        <dbReference type="SAM" id="Phobius"/>
    </source>
</evidence>
<dbReference type="Proteomes" id="UP000249497">
    <property type="component" value="Unassembled WGS sequence"/>
</dbReference>
<keyword evidence="1" id="KW-0472">Membrane</keyword>
<evidence type="ECO:0000313" key="3">
    <source>
        <dbReference type="Proteomes" id="UP000249497"/>
    </source>
</evidence>
<reference evidence="2 3" key="1">
    <citation type="submission" date="2018-02" db="EMBL/GenBank/DDBJ databases">
        <title>The genomes of Aspergillus section Nigri reveals drivers in fungal speciation.</title>
        <authorList>
            <consortium name="DOE Joint Genome Institute"/>
            <person name="Vesth T.C."/>
            <person name="Nybo J."/>
            <person name="Theobald S."/>
            <person name="Brandl J."/>
            <person name="Frisvad J.C."/>
            <person name="Nielsen K.F."/>
            <person name="Lyhne E.K."/>
            <person name="Kogle M.E."/>
            <person name="Kuo A."/>
            <person name="Riley R."/>
            <person name="Clum A."/>
            <person name="Nolan M."/>
            <person name="Lipzen A."/>
            <person name="Salamov A."/>
            <person name="Henrissat B."/>
            <person name="Wiebenga A."/>
            <person name="De vries R.P."/>
            <person name="Grigoriev I.V."/>
            <person name="Mortensen U.H."/>
            <person name="Andersen M.R."/>
            <person name="Baker S.E."/>
        </authorList>
    </citation>
    <scope>NUCLEOTIDE SEQUENCE [LARGE SCALE GENOMIC DNA]</scope>
    <source>
        <strain evidence="2 3">CBS 114.51</strain>
    </source>
</reference>
<keyword evidence="1" id="KW-0812">Transmembrane</keyword>
<gene>
    <name evidence="2" type="ORF">BO86DRAFT_238240</name>
</gene>
<feature type="transmembrane region" description="Helical" evidence="1">
    <location>
        <begin position="20"/>
        <end position="43"/>
    </location>
</feature>
<accession>A0A8T8WM62</accession>
<organism evidence="2 3">
    <name type="scientific">Aspergillus japonicus CBS 114.51</name>
    <dbReference type="NCBI Taxonomy" id="1448312"/>
    <lineage>
        <taxon>Eukaryota</taxon>
        <taxon>Fungi</taxon>
        <taxon>Dikarya</taxon>
        <taxon>Ascomycota</taxon>
        <taxon>Pezizomycotina</taxon>
        <taxon>Eurotiomycetes</taxon>
        <taxon>Eurotiomycetidae</taxon>
        <taxon>Eurotiales</taxon>
        <taxon>Aspergillaceae</taxon>
        <taxon>Aspergillus</taxon>
        <taxon>Aspergillus subgen. Circumdati</taxon>
    </lineage>
</organism>
<protein>
    <submittedName>
        <fullName evidence="2">Uncharacterized protein</fullName>
    </submittedName>
</protein>
<dbReference type="GeneID" id="37170763"/>
<sequence>MAGVLPAGTDPRRPLCPRPHFLRVSFCILIMCSDWNAFLGVWIDHLRAETRVRATLLHLDRSQRSDASFFLLRCTPALTRQRGIAISDGPADSWKAHGPLRHDFCHRISHRQTGVTALGLQGFLGCFTGWFMRVDCDLGVPERSTAGLQQRRDRDPSIPRSSRWAVDLLDGAQEKCQLSARATGNLCCGRAVGAGGIPFLLLFFFFSLLLTILDSPLYSWSFLCA</sequence>
<name>A0A8T8WM62_ASPJA</name>